<dbReference type="Pfam" id="PF02283">
    <property type="entry name" value="CobU"/>
    <property type="match status" value="1"/>
</dbReference>
<organism evidence="15 16">
    <name type="scientific">Ruixingdingia sedimenti</name>
    <dbReference type="NCBI Taxonomy" id="3073604"/>
    <lineage>
        <taxon>Bacteria</taxon>
        <taxon>Pseudomonadati</taxon>
        <taxon>Pseudomonadota</taxon>
        <taxon>Alphaproteobacteria</taxon>
        <taxon>Rhodobacterales</taxon>
        <taxon>Paracoccaceae</taxon>
        <taxon>Ruixingdingia</taxon>
    </lineage>
</organism>
<dbReference type="Proteomes" id="UP001247754">
    <property type="component" value="Unassembled WGS sequence"/>
</dbReference>
<dbReference type="NCBIfam" id="NF004469">
    <property type="entry name" value="PRK05800.1"/>
    <property type="match status" value="1"/>
</dbReference>
<keyword evidence="16" id="KW-1185">Reference proteome</keyword>
<evidence type="ECO:0000256" key="7">
    <source>
        <dbReference type="ARBA" id="ARBA00007490"/>
    </source>
</evidence>
<dbReference type="GO" id="GO:0043752">
    <property type="term" value="F:adenosylcobinamide kinase activity"/>
    <property type="evidence" value="ECO:0007669"/>
    <property type="project" value="UniProtKB-EC"/>
</dbReference>
<comment type="function">
    <text evidence="4 14">Catalyzes ATP-dependent phosphorylation of adenosylcobinamide and addition of GMP to adenosylcobinamide phosphate.</text>
</comment>
<comment type="catalytic activity">
    <reaction evidence="2 14">
        <text>adenosylcob(III)inamide phosphate + GTP + H(+) = adenosylcob(III)inamide-GDP + diphosphate</text>
        <dbReference type="Rhea" id="RHEA:22712"/>
        <dbReference type="ChEBI" id="CHEBI:15378"/>
        <dbReference type="ChEBI" id="CHEBI:33019"/>
        <dbReference type="ChEBI" id="CHEBI:37565"/>
        <dbReference type="ChEBI" id="CHEBI:58502"/>
        <dbReference type="ChEBI" id="CHEBI:60487"/>
        <dbReference type="EC" id="2.7.7.62"/>
    </reaction>
</comment>
<evidence type="ECO:0000256" key="5">
    <source>
        <dbReference type="ARBA" id="ARBA00004692"/>
    </source>
</evidence>
<reference evidence="15 16" key="1">
    <citation type="submission" date="2023-09" db="EMBL/GenBank/DDBJ databases">
        <title>Xinfangfangia sedmenti sp. nov., isolated the sedment.</title>
        <authorList>
            <person name="Xu L."/>
        </authorList>
    </citation>
    <scope>NUCLEOTIDE SEQUENCE [LARGE SCALE GENOMIC DNA]</scope>
    <source>
        <strain evidence="15 16">LG-4</strain>
    </source>
</reference>
<evidence type="ECO:0000256" key="14">
    <source>
        <dbReference type="PIRNR" id="PIRNR006135"/>
    </source>
</evidence>
<keyword evidence="12 14" id="KW-0067">ATP-binding</keyword>
<comment type="pathway">
    <text evidence="5 14">Cofactor biosynthesis; adenosylcobalamin biosynthesis; adenosylcobalamin from cob(II)yrinate a,c-diamide: step 6/7.</text>
</comment>
<keyword evidence="8 14" id="KW-0169">Cobalamin biosynthesis</keyword>
<proteinExistence type="inferred from homology"/>
<comment type="pathway">
    <text evidence="6 14">Cofactor biosynthesis; adenosylcobalamin biosynthesis; adenosylcobalamin from cob(II)yrinate a,c-diamide: step 5/7.</text>
</comment>
<dbReference type="PANTHER" id="PTHR34848">
    <property type="match status" value="1"/>
</dbReference>
<dbReference type="EC" id="2.7.7.62" evidence="14"/>
<evidence type="ECO:0000256" key="8">
    <source>
        <dbReference type="ARBA" id="ARBA00022573"/>
    </source>
</evidence>
<evidence type="ECO:0000313" key="15">
    <source>
        <dbReference type="EMBL" id="MDR5652856.1"/>
    </source>
</evidence>
<evidence type="ECO:0000256" key="6">
    <source>
        <dbReference type="ARBA" id="ARBA00005159"/>
    </source>
</evidence>
<dbReference type="InterPro" id="IPR003203">
    <property type="entry name" value="CobU/CobP"/>
</dbReference>
<evidence type="ECO:0000256" key="13">
    <source>
        <dbReference type="ARBA" id="ARBA00023134"/>
    </source>
</evidence>
<evidence type="ECO:0000256" key="11">
    <source>
        <dbReference type="ARBA" id="ARBA00022777"/>
    </source>
</evidence>
<keyword evidence="11 14" id="KW-0418">Kinase</keyword>
<comment type="caution">
    <text evidence="15">The sequence shown here is derived from an EMBL/GenBank/DDBJ whole genome shotgun (WGS) entry which is preliminary data.</text>
</comment>
<dbReference type="SUPFAM" id="SSF52540">
    <property type="entry name" value="P-loop containing nucleoside triphosphate hydrolases"/>
    <property type="match status" value="1"/>
</dbReference>
<evidence type="ECO:0000313" key="16">
    <source>
        <dbReference type="Proteomes" id="UP001247754"/>
    </source>
</evidence>
<keyword evidence="13 14" id="KW-0342">GTP-binding</keyword>
<keyword evidence="15" id="KW-0548">Nucleotidyltransferase</keyword>
<evidence type="ECO:0000256" key="1">
    <source>
        <dbReference type="ARBA" id="ARBA00000312"/>
    </source>
</evidence>
<dbReference type="CDD" id="cd00544">
    <property type="entry name" value="CobU"/>
    <property type="match status" value="1"/>
</dbReference>
<comment type="similarity">
    <text evidence="7 14">Belongs to the CobU/CobP family.</text>
</comment>
<evidence type="ECO:0000256" key="10">
    <source>
        <dbReference type="ARBA" id="ARBA00022741"/>
    </source>
</evidence>
<name>A0ABU1F7K6_9RHOB</name>
<keyword evidence="9 14" id="KW-0808">Transferase</keyword>
<evidence type="ECO:0000256" key="2">
    <source>
        <dbReference type="ARBA" id="ARBA00000711"/>
    </source>
</evidence>
<dbReference type="PANTHER" id="PTHR34848:SF1">
    <property type="entry name" value="BIFUNCTIONAL ADENOSYLCOBALAMIN BIOSYNTHESIS PROTEIN COBU"/>
    <property type="match status" value="1"/>
</dbReference>
<dbReference type="Gene3D" id="3.40.50.300">
    <property type="entry name" value="P-loop containing nucleotide triphosphate hydrolases"/>
    <property type="match status" value="1"/>
</dbReference>
<evidence type="ECO:0000256" key="3">
    <source>
        <dbReference type="ARBA" id="ARBA00001522"/>
    </source>
</evidence>
<accession>A0ABU1F7K6</accession>
<keyword evidence="10 14" id="KW-0547">Nucleotide-binding</keyword>
<evidence type="ECO:0000256" key="9">
    <source>
        <dbReference type="ARBA" id="ARBA00022679"/>
    </source>
</evidence>
<sequence>MATILITGGVRSGKSLLAETRAAALPGRPVYIATAEPGDAEMAERIAAHRARRGAEWRTVEVPLDLAGALDATDGHGPRLVDCLTLWLSNLMGAGRNWRAEAEALAATLARQQSPVILVTNEVGMGIVPANALARAFRDAAGGLNQRIAAMADEVILTVAGQPLKVKG</sequence>
<evidence type="ECO:0000256" key="12">
    <source>
        <dbReference type="ARBA" id="ARBA00022840"/>
    </source>
</evidence>
<evidence type="ECO:0000256" key="4">
    <source>
        <dbReference type="ARBA" id="ARBA00003889"/>
    </source>
</evidence>
<comment type="catalytic activity">
    <reaction evidence="1 14">
        <text>adenosylcob(III)inamide + ATP = adenosylcob(III)inamide phosphate + ADP + H(+)</text>
        <dbReference type="Rhea" id="RHEA:15769"/>
        <dbReference type="ChEBI" id="CHEBI:2480"/>
        <dbReference type="ChEBI" id="CHEBI:15378"/>
        <dbReference type="ChEBI" id="CHEBI:30616"/>
        <dbReference type="ChEBI" id="CHEBI:58502"/>
        <dbReference type="ChEBI" id="CHEBI:456216"/>
        <dbReference type="EC" id="2.7.1.156"/>
    </reaction>
</comment>
<dbReference type="PIRSF" id="PIRSF006135">
    <property type="entry name" value="CobU"/>
    <property type="match status" value="1"/>
</dbReference>
<protein>
    <recommendedName>
        <fullName evidence="14">Bifunctional adenosylcobalamin biosynthesis protein</fullName>
        <ecNumber evidence="14">2.7.1.156</ecNumber>
        <ecNumber evidence="14">2.7.7.62</ecNumber>
    </recommendedName>
</protein>
<comment type="catalytic activity">
    <reaction evidence="3">
        <text>adenosylcob(III)inamide + GTP = adenosylcob(III)inamide phosphate + GDP + H(+)</text>
        <dbReference type="Rhea" id="RHEA:15765"/>
        <dbReference type="ChEBI" id="CHEBI:2480"/>
        <dbReference type="ChEBI" id="CHEBI:15378"/>
        <dbReference type="ChEBI" id="CHEBI:37565"/>
        <dbReference type="ChEBI" id="CHEBI:58189"/>
        <dbReference type="ChEBI" id="CHEBI:58502"/>
        <dbReference type="EC" id="2.7.1.156"/>
    </reaction>
</comment>
<dbReference type="InterPro" id="IPR027417">
    <property type="entry name" value="P-loop_NTPase"/>
</dbReference>
<gene>
    <name evidence="15" type="primary">cobU</name>
    <name evidence="15" type="ORF">RGD00_09585</name>
</gene>
<dbReference type="RefSeq" id="WP_310457101.1">
    <property type="nucleotide sequence ID" value="NZ_JAVKPH010000008.1"/>
</dbReference>
<dbReference type="EC" id="2.7.1.156" evidence="14"/>
<dbReference type="GO" id="GO:0008820">
    <property type="term" value="F:cobinamide phosphate guanylyltransferase activity"/>
    <property type="evidence" value="ECO:0007669"/>
    <property type="project" value="UniProtKB-EC"/>
</dbReference>
<dbReference type="EMBL" id="JAVKPH010000008">
    <property type="protein sequence ID" value="MDR5652856.1"/>
    <property type="molecule type" value="Genomic_DNA"/>
</dbReference>